<reference evidence="1 2" key="1">
    <citation type="submission" date="2015-01" db="EMBL/GenBank/DDBJ databases">
        <title>Evolution of Trichinella species and genotypes.</title>
        <authorList>
            <person name="Korhonen P.K."/>
            <person name="Edoardo P."/>
            <person name="Giuseppe L.R."/>
            <person name="Gasser R.B."/>
        </authorList>
    </citation>
    <scope>NUCLEOTIDE SEQUENCE [LARGE SCALE GENOMIC DNA]</scope>
    <source>
        <strain evidence="1">ISS1980</strain>
    </source>
</reference>
<evidence type="ECO:0000313" key="1">
    <source>
        <dbReference type="EMBL" id="KRZ72071.1"/>
    </source>
</evidence>
<gene>
    <name evidence="1" type="ORF">T10_171</name>
</gene>
<dbReference type="Proteomes" id="UP000054843">
    <property type="component" value="Unassembled WGS sequence"/>
</dbReference>
<organism evidence="1 2">
    <name type="scientific">Trichinella papuae</name>
    <dbReference type="NCBI Taxonomy" id="268474"/>
    <lineage>
        <taxon>Eukaryota</taxon>
        <taxon>Metazoa</taxon>
        <taxon>Ecdysozoa</taxon>
        <taxon>Nematoda</taxon>
        <taxon>Enoplea</taxon>
        <taxon>Dorylaimia</taxon>
        <taxon>Trichinellida</taxon>
        <taxon>Trichinellidae</taxon>
        <taxon>Trichinella</taxon>
    </lineage>
</organism>
<evidence type="ECO:0000313" key="2">
    <source>
        <dbReference type="Proteomes" id="UP000054843"/>
    </source>
</evidence>
<keyword evidence="2" id="KW-1185">Reference proteome</keyword>
<proteinExistence type="predicted"/>
<protein>
    <submittedName>
        <fullName evidence="1">Uncharacterized protein</fullName>
    </submittedName>
</protein>
<sequence>MTSVLIITFTNKAEQILLKLPIYEQINFNGFCKYYIIIENFHRFKANNFTQEKVKLLKCDIVIDGRESNKMNDVLLSGELFYQENTRSTQEARRNDWLRRWTWLAKKKMAHIIFCVDYRKLNQ</sequence>
<comment type="caution">
    <text evidence="1">The sequence shown here is derived from an EMBL/GenBank/DDBJ whole genome shotgun (WGS) entry which is preliminary data.</text>
</comment>
<dbReference type="AlphaFoldDB" id="A0A0V1MJU8"/>
<dbReference type="EMBL" id="JYDO01000084">
    <property type="protein sequence ID" value="KRZ72071.1"/>
    <property type="molecule type" value="Genomic_DNA"/>
</dbReference>
<name>A0A0V1MJU8_9BILA</name>
<accession>A0A0V1MJU8</accession>